<dbReference type="InterPro" id="IPR020846">
    <property type="entry name" value="MFS_dom"/>
</dbReference>
<dbReference type="Pfam" id="PF07690">
    <property type="entry name" value="MFS_1"/>
    <property type="match status" value="1"/>
</dbReference>
<feature type="transmembrane region" description="Helical" evidence="7">
    <location>
        <begin position="51"/>
        <end position="70"/>
    </location>
</feature>
<proteinExistence type="predicted"/>
<reference evidence="9 10" key="1">
    <citation type="journal article" date="2015" name="Genome Announc.">
        <title>Expanding the biotechnology potential of lactobacilli through comparative genomics of 213 strains and associated genera.</title>
        <authorList>
            <person name="Sun Z."/>
            <person name="Harris H.M."/>
            <person name="McCann A."/>
            <person name="Guo C."/>
            <person name="Argimon S."/>
            <person name="Zhang W."/>
            <person name="Yang X."/>
            <person name="Jeffery I.B."/>
            <person name="Cooney J.C."/>
            <person name="Kagawa T.F."/>
            <person name="Liu W."/>
            <person name="Song Y."/>
            <person name="Salvetti E."/>
            <person name="Wrobel A."/>
            <person name="Rasinkangas P."/>
            <person name="Parkhill J."/>
            <person name="Rea M.C."/>
            <person name="O'Sullivan O."/>
            <person name="Ritari J."/>
            <person name="Douillard F.P."/>
            <person name="Paul Ross R."/>
            <person name="Yang R."/>
            <person name="Briner A.E."/>
            <person name="Felis G.E."/>
            <person name="de Vos W.M."/>
            <person name="Barrangou R."/>
            <person name="Klaenhammer T.R."/>
            <person name="Caufield P.W."/>
            <person name="Cui Y."/>
            <person name="Zhang H."/>
            <person name="O'Toole P.W."/>
        </authorList>
    </citation>
    <scope>NUCLEOTIDE SEQUENCE [LARGE SCALE GENOMIC DNA]</scope>
    <source>
        <strain evidence="9 10">DSM 5007</strain>
    </source>
</reference>
<feature type="transmembrane region" description="Helical" evidence="7">
    <location>
        <begin position="255"/>
        <end position="275"/>
    </location>
</feature>
<evidence type="ECO:0000259" key="8">
    <source>
        <dbReference type="PROSITE" id="PS50850"/>
    </source>
</evidence>
<feature type="transmembrane region" description="Helical" evidence="7">
    <location>
        <begin position="287"/>
        <end position="309"/>
    </location>
</feature>
<organism evidence="9 10">
    <name type="scientific">Paucilactobacillus suebicus DSM 5007 = KCTC 3549</name>
    <dbReference type="NCBI Taxonomy" id="1423807"/>
    <lineage>
        <taxon>Bacteria</taxon>
        <taxon>Bacillati</taxon>
        <taxon>Bacillota</taxon>
        <taxon>Bacilli</taxon>
        <taxon>Lactobacillales</taxon>
        <taxon>Lactobacillaceae</taxon>
        <taxon>Paucilactobacillus</taxon>
    </lineage>
</organism>
<evidence type="ECO:0000313" key="9">
    <source>
        <dbReference type="EMBL" id="KRM08968.1"/>
    </source>
</evidence>
<dbReference type="PRINTS" id="PR01035">
    <property type="entry name" value="TCRTETA"/>
</dbReference>
<feature type="transmembrane region" description="Helical" evidence="7">
    <location>
        <begin position="370"/>
        <end position="395"/>
    </location>
</feature>
<dbReference type="SUPFAM" id="SSF103473">
    <property type="entry name" value="MFS general substrate transporter"/>
    <property type="match status" value="1"/>
</dbReference>
<protein>
    <submittedName>
        <fullName evidence="9">Multidrug resistance efflux pump</fullName>
    </submittedName>
</protein>
<keyword evidence="10" id="KW-1185">Reference proteome</keyword>
<evidence type="ECO:0000256" key="2">
    <source>
        <dbReference type="ARBA" id="ARBA00022448"/>
    </source>
</evidence>
<comment type="caution">
    <text evidence="9">The sequence shown here is derived from an EMBL/GenBank/DDBJ whole genome shotgun (WGS) entry which is preliminary data.</text>
</comment>
<feature type="transmembrane region" description="Helical" evidence="7">
    <location>
        <begin position="82"/>
        <end position="101"/>
    </location>
</feature>
<feature type="transmembrane region" description="Helical" evidence="7">
    <location>
        <begin position="107"/>
        <end position="127"/>
    </location>
</feature>
<name>A0A0R1VT83_9LACO</name>
<dbReference type="GO" id="GO:0005886">
    <property type="term" value="C:plasma membrane"/>
    <property type="evidence" value="ECO:0007669"/>
    <property type="project" value="UniProtKB-SubCell"/>
</dbReference>
<evidence type="ECO:0000256" key="6">
    <source>
        <dbReference type="ARBA" id="ARBA00023136"/>
    </source>
</evidence>
<dbReference type="RefSeq" id="WP_056938571.1">
    <property type="nucleotide sequence ID" value="NZ_AZGF01000054.1"/>
</dbReference>
<dbReference type="GO" id="GO:0022857">
    <property type="term" value="F:transmembrane transporter activity"/>
    <property type="evidence" value="ECO:0007669"/>
    <property type="project" value="InterPro"/>
</dbReference>
<dbReference type="AlphaFoldDB" id="A0A0R1VT83"/>
<evidence type="ECO:0000313" key="10">
    <source>
        <dbReference type="Proteomes" id="UP000051820"/>
    </source>
</evidence>
<feature type="transmembrane region" description="Helical" evidence="7">
    <location>
        <begin position="169"/>
        <end position="190"/>
    </location>
</feature>
<dbReference type="CDD" id="cd17391">
    <property type="entry name" value="MFS_MdtG_MDR_like"/>
    <property type="match status" value="1"/>
</dbReference>
<dbReference type="PATRIC" id="fig|1423807.3.peg.2139"/>
<evidence type="ECO:0000256" key="4">
    <source>
        <dbReference type="ARBA" id="ARBA00022692"/>
    </source>
</evidence>
<evidence type="ECO:0000256" key="1">
    <source>
        <dbReference type="ARBA" id="ARBA00004651"/>
    </source>
</evidence>
<keyword evidence="2" id="KW-0813">Transport</keyword>
<dbReference type="InterPro" id="IPR001958">
    <property type="entry name" value="Tet-R_TetA/multi-R_MdtG-like"/>
</dbReference>
<dbReference type="PROSITE" id="PS50850">
    <property type="entry name" value="MFS"/>
    <property type="match status" value="1"/>
</dbReference>
<gene>
    <name evidence="9" type="ORF">FD16_GL002086</name>
</gene>
<feature type="transmembrane region" description="Helical" evidence="7">
    <location>
        <begin position="218"/>
        <end position="243"/>
    </location>
</feature>
<dbReference type="eggNOG" id="COG2814">
    <property type="taxonomic scope" value="Bacteria"/>
</dbReference>
<dbReference type="EMBL" id="AZGF01000054">
    <property type="protein sequence ID" value="KRM08968.1"/>
    <property type="molecule type" value="Genomic_DNA"/>
</dbReference>
<dbReference type="InterPro" id="IPR036259">
    <property type="entry name" value="MFS_trans_sf"/>
</dbReference>
<dbReference type="Proteomes" id="UP000051820">
    <property type="component" value="Unassembled WGS sequence"/>
</dbReference>
<sequence>MFRPRATWEKNLIVLWFSVFATGMAFSEIMPFMSLFVDTLGNFTKSQLNFYSGLVFSITFLVSAVVSPIWGKMADHYGRKPMILRASLGMAIVIAADGLVSNVWQLFALRFIQGIFTGYVSNANALLATETPKEKSGQALGTLMAGLTGGSLIGPLLGGFLASAFSYRITFFITGGILLVVFITSVLFVHETDFKPVPAKKLTNTRGVIKALKDPQMIFGMLLTTLIIQATNNSITPIISLYVRELMHHSGNVTMVSGVVAAVPGIATMAAAPIFGRLGDRIGTERILSIGFILAICFFLPTAFVTNVWQLGILRFLVGISDATMIPQVQTLLAKNTPVEVTGRIFSWNQSFQYIGNVVGPMIGAYVSGIFDYGGVFIVTAILVLLNFILFRINVANKASNKIRQS</sequence>
<keyword evidence="5 7" id="KW-1133">Transmembrane helix</keyword>
<evidence type="ECO:0000256" key="5">
    <source>
        <dbReference type="ARBA" id="ARBA00022989"/>
    </source>
</evidence>
<evidence type="ECO:0000256" key="7">
    <source>
        <dbReference type="SAM" id="Phobius"/>
    </source>
</evidence>
<evidence type="ECO:0000256" key="3">
    <source>
        <dbReference type="ARBA" id="ARBA00022475"/>
    </source>
</evidence>
<feature type="transmembrane region" description="Helical" evidence="7">
    <location>
        <begin position="139"/>
        <end position="163"/>
    </location>
</feature>
<comment type="subcellular location">
    <subcellularLocation>
        <location evidence="1">Cell membrane</location>
        <topology evidence="1">Multi-pass membrane protein</topology>
    </subcellularLocation>
</comment>
<feature type="domain" description="Major facilitator superfamily (MFS) profile" evidence="8">
    <location>
        <begin position="11"/>
        <end position="399"/>
    </location>
</feature>
<dbReference type="PANTHER" id="PTHR43414">
    <property type="entry name" value="MULTIDRUG RESISTANCE PROTEIN MDTG"/>
    <property type="match status" value="1"/>
</dbReference>
<keyword evidence="4 7" id="KW-0812">Transmembrane</keyword>
<keyword evidence="6 7" id="KW-0472">Membrane</keyword>
<dbReference type="PANTHER" id="PTHR43414:SF6">
    <property type="entry name" value="MULTIDRUG RESISTANCE PROTEIN MDTG"/>
    <property type="match status" value="1"/>
</dbReference>
<accession>A0A0R1VT83</accession>
<keyword evidence="3" id="KW-1003">Cell membrane</keyword>
<dbReference type="InterPro" id="IPR011701">
    <property type="entry name" value="MFS"/>
</dbReference>
<dbReference type="Gene3D" id="1.20.1250.20">
    <property type="entry name" value="MFS general substrate transporter like domains"/>
    <property type="match status" value="2"/>
</dbReference>